<dbReference type="EMBL" id="GBRH01249029">
    <property type="protein sequence ID" value="JAD48866.1"/>
    <property type="molecule type" value="Transcribed_RNA"/>
</dbReference>
<dbReference type="AlphaFoldDB" id="A0A0A9ACL5"/>
<accession>A0A0A9ACL5</accession>
<name>A0A0A9ACL5_ARUDO</name>
<organism evidence="1">
    <name type="scientific">Arundo donax</name>
    <name type="common">Giant reed</name>
    <name type="synonym">Donax arundinaceus</name>
    <dbReference type="NCBI Taxonomy" id="35708"/>
    <lineage>
        <taxon>Eukaryota</taxon>
        <taxon>Viridiplantae</taxon>
        <taxon>Streptophyta</taxon>
        <taxon>Embryophyta</taxon>
        <taxon>Tracheophyta</taxon>
        <taxon>Spermatophyta</taxon>
        <taxon>Magnoliopsida</taxon>
        <taxon>Liliopsida</taxon>
        <taxon>Poales</taxon>
        <taxon>Poaceae</taxon>
        <taxon>PACMAD clade</taxon>
        <taxon>Arundinoideae</taxon>
        <taxon>Arundineae</taxon>
        <taxon>Arundo</taxon>
    </lineage>
</organism>
<protein>
    <submittedName>
        <fullName evidence="1">Uncharacterized protein</fullName>
    </submittedName>
</protein>
<evidence type="ECO:0000313" key="1">
    <source>
        <dbReference type="EMBL" id="JAD48866.1"/>
    </source>
</evidence>
<reference evidence="1" key="1">
    <citation type="submission" date="2014-09" db="EMBL/GenBank/DDBJ databases">
        <authorList>
            <person name="Magalhaes I.L.F."/>
            <person name="Oliveira U."/>
            <person name="Santos F.R."/>
            <person name="Vidigal T.H.D.A."/>
            <person name="Brescovit A.D."/>
            <person name="Santos A.J."/>
        </authorList>
    </citation>
    <scope>NUCLEOTIDE SEQUENCE</scope>
    <source>
        <tissue evidence="1">Shoot tissue taken approximately 20 cm above the soil surface</tissue>
    </source>
</reference>
<sequence length="21" mass="2424">MDDIVFTQVLLATLLINNEFN</sequence>
<proteinExistence type="predicted"/>
<reference evidence="1" key="2">
    <citation type="journal article" date="2015" name="Data Brief">
        <title>Shoot transcriptome of the giant reed, Arundo donax.</title>
        <authorList>
            <person name="Barrero R.A."/>
            <person name="Guerrero F.D."/>
            <person name="Moolhuijzen P."/>
            <person name="Goolsby J.A."/>
            <person name="Tidwell J."/>
            <person name="Bellgard S.E."/>
            <person name="Bellgard M.I."/>
        </authorList>
    </citation>
    <scope>NUCLEOTIDE SEQUENCE</scope>
    <source>
        <tissue evidence="1">Shoot tissue taken approximately 20 cm above the soil surface</tissue>
    </source>
</reference>